<dbReference type="AlphaFoldDB" id="A0A2D4MA49"/>
<name>A0A2D4MA49_9SAUR</name>
<reference evidence="1" key="1">
    <citation type="submission" date="2017-07" db="EMBL/GenBank/DDBJ databases">
        <authorList>
            <person name="Mikheyev A."/>
            <person name="Grau M."/>
        </authorList>
    </citation>
    <scope>NUCLEOTIDE SEQUENCE</scope>
    <source>
        <tissue evidence="1">Venom_gland</tissue>
    </source>
</reference>
<accession>A0A2D4MA49</accession>
<proteinExistence type="predicted"/>
<sequence length="104" mass="11819">MNLGGTLKVGVAILIHQRVPFELIQIRRDKEGRMLFIKGKINHKMITFAVVYAPNANTKQFIINAKRKLDNFAEGAGIFAGDFNIELTARKGEKKKMHLNKPRE</sequence>
<protein>
    <recommendedName>
        <fullName evidence="2">Endonuclease/exonuclease/phosphatase domain-containing protein</fullName>
    </recommendedName>
</protein>
<organism evidence="1">
    <name type="scientific">Micrurus spixii</name>
    <name type="common">Amazon coral snake</name>
    <dbReference type="NCBI Taxonomy" id="129469"/>
    <lineage>
        <taxon>Eukaryota</taxon>
        <taxon>Metazoa</taxon>
        <taxon>Chordata</taxon>
        <taxon>Craniata</taxon>
        <taxon>Vertebrata</taxon>
        <taxon>Euteleostomi</taxon>
        <taxon>Lepidosauria</taxon>
        <taxon>Squamata</taxon>
        <taxon>Bifurcata</taxon>
        <taxon>Unidentata</taxon>
        <taxon>Episquamata</taxon>
        <taxon>Toxicofera</taxon>
        <taxon>Serpentes</taxon>
        <taxon>Colubroidea</taxon>
        <taxon>Elapidae</taxon>
        <taxon>Elapinae</taxon>
        <taxon>Micrurus</taxon>
    </lineage>
</organism>
<dbReference type="SUPFAM" id="SSF56219">
    <property type="entry name" value="DNase I-like"/>
    <property type="match status" value="1"/>
</dbReference>
<reference evidence="1" key="2">
    <citation type="submission" date="2017-11" db="EMBL/GenBank/DDBJ databases">
        <title>Coralsnake Venomics: Analyses of Venom Gland Transcriptomes and Proteomes of Six Brazilian Taxa.</title>
        <authorList>
            <person name="Aird S.D."/>
            <person name="Jorge da Silva N."/>
            <person name="Qiu L."/>
            <person name="Villar-Briones A."/>
            <person name="Aparecida-Saddi V."/>
            <person name="Campos-Telles M.P."/>
            <person name="Grau M."/>
            <person name="Mikheyev A.S."/>
        </authorList>
    </citation>
    <scope>NUCLEOTIDE SEQUENCE</scope>
    <source>
        <tissue evidence="1">Venom_gland</tissue>
    </source>
</reference>
<evidence type="ECO:0008006" key="2">
    <source>
        <dbReference type="Google" id="ProtNLM"/>
    </source>
</evidence>
<dbReference type="Gene3D" id="3.60.10.10">
    <property type="entry name" value="Endonuclease/exonuclease/phosphatase"/>
    <property type="match status" value="1"/>
</dbReference>
<evidence type="ECO:0000313" key="1">
    <source>
        <dbReference type="EMBL" id="LAB30232.1"/>
    </source>
</evidence>
<dbReference type="EMBL" id="IACM01091020">
    <property type="protein sequence ID" value="LAB30232.1"/>
    <property type="molecule type" value="Transcribed_RNA"/>
</dbReference>
<dbReference type="InterPro" id="IPR036691">
    <property type="entry name" value="Endo/exonu/phosph_ase_sf"/>
</dbReference>